<dbReference type="STRING" id="2070753.A0A3A2Z8L9"/>
<evidence type="ECO:0000313" key="4">
    <source>
        <dbReference type="EMBL" id="RJE19462.1"/>
    </source>
</evidence>
<dbReference type="PANTHER" id="PTHR43283:SF17">
    <property type="entry name" value="(LOVD), PUTATIVE (AFU_ORTHOLOGUE AFUA_5G00920)-RELATED"/>
    <property type="match status" value="1"/>
</dbReference>
<organism evidence="4 5">
    <name type="scientific">Aspergillus sclerotialis</name>
    <dbReference type="NCBI Taxonomy" id="2070753"/>
    <lineage>
        <taxon>Eukaryota</taxon>
        <taxon>Fungi</taxon>
        <taxon>Dikarya</taxon>
        <taxon>Ascomycota</taxon>
        <taxon>Pezizomycotina</taxon>
        <taxon>Eurotiomycetes</taxon>
        <taxon>Eurotiomycetidae</taxon>
        <taxon>Eurotiales</taxon>
        <taxon>Aspergillaceae</taxon>
        <taxon>Aspergillus</taxon>
        <taxon>Aspergillus subgen. Polypaecilum</taxon>
    </lineage>
</organism>
<accession>A0A3A2Z8L9</accession>
<evidence type="ECO:0000313" key="5">
    <source>
        <dbReference type="Proteomes" id="UP000266188"/>
    </source>
</evidence>
<feature type="domain" description="Beta-lactamase-related" evidence="3">
    <location>
        <begin position="41"/>
        <end position="388"/>
    </location>
</feature>
<dbReference type="OrthoDB" id="428260at2759"/>
<dbReference type="AlphaFoldDB" id="A0A3A2Z8L9"/>
<gene>
    <name evidence="4" type="ORF">PHISCL_08201</name>
</gene>
<dbReference type="InterPro" id="IPR001466">
    <property type="entry name" value="Beta-lactam-related"/>
</dbReference>
<dbReference type="SUPFAM" id="SSF56601">
    <property type="entry name" value="beta-lactamase/transpeptidase-like"/>
    <property type="match status" value="1"/>
</dbReference>
<reference evidence="5" key="1">
    <citation type="submission" date="2017-02" db="EMBL/GenBank/DDBJ databases">
        <authorList>
            <person name="Tafer H."/>
            <person name="Lopandic K."/>
        </authorList>
    </citation>
    <scope>NUCLEOTIDE SEQUENCE [LARGE SCALE GENOMIC DNA]</scope>
    <source>
        <strain evidence="5">CBS 366.77</strain>
    </source>
</reference>
<evidence type="ECO:0000256" key="2">
    <source>
        <dbReference type="ARBA" id="ARBA00022801"/>
    </source>
</evidence>
<protein>
    <submittedName>
        <fullName evidence="4">Beta-lactamase</fullName>
    </submittedName>
</protein>
<dbReference type="PANTHER" id="PTHR43283">
    <property type="entry name" value="BETA-LACTAMASE-RELATED"/>
    <property type="match status" value="1"/>
</dbReference>
<evidence type="ECO:0000259" key="3">
    <source>
        <dbReference type="Pfam" id="PF00144"/>
    </source>
</evidence>
<comment type="caution">
    <text evidence="4">The sequence shown here is derived from an EMBL/GenBank/DDBJ whole genome shotgun (WGS) entry which is preliminary data.</text>
</comment>
<dbReference type="GO" id="GO:0016787">
    <property type="term" value="F:hydrolase activity"/>
    <property type="evidence" value="ECO:0007669"/>
    <property type="project" value="UniProtKB-KW"/>
</dbReference>
<keyword evidence="5" id="KW-1185">Reference proteome</keyword>
<dbReference type="EMBL" id="MVGC01000403">
    <property type="protein sequence ID" value="RJE19462.1"/>
    <property type="molecule type" value="Genomic_DNA"/>
</dbReference>
<proteinExistence type="inferred from homology"/>
<evidence type="ECO:0000256" key="1">
    <source>
        <dbReference type="ARBA" id="ARBA00009009"/>
    </source>
</evidence>
<sequence>MSNAFMEMMKAAAAGTQGRGEQQLPSVVRIAADSSGEIKHVSANGTTALDPSSPPMTPDSIFHLASCTKLVTSIAVLQCVEKGLLSLDDDISTILPEWSNREILTGFNEETGEPMLQKSEEKLTLKHLLTHSSGMAYDIIIPALMQWWKWKGEDSNQYEGIIAKAYQQPLVFAPGSSWCYGPGIDWAGVMVCRVTNSSLSAYMQTNIFSPLDITSAAFRASDLPKESQGSGLVTMACRTPSGELVPCPPVRNPNPQDDLGGGGLYMSATDYIKILISLLRDDGKLLQPSTLAELFNPHLSPEAKETLTGVLSPSFPPGTMMRSGVDGKEWNHSLGGLLNMEDVDGMCKCGTLSWSGIQHLFWWVDPQAGICGLYASQLMPPNDETTLKDAVEFRKDMYQKFGKK</sequence>
<dbReference type="Proteomes" id="UP000266188">
    <property type="component" value="Unassembled WGS sequence"/>
</dbReference>
<comment type="similarity">
    <text evidence="1">Belongs to the class-A beta-lactamase family.</text>
</comment>
<dbReference type="InterPro" id="IPR050789">
    <property type="entry name" value="Diverse_Enzym_Activities"/>
</dbReference>
<name>A0A3A2Z8L9_9EURO</name>
<dbReference type="Pfam" id="PF00144">
    <property type="entry name" value="Beta-lactamase"/>
    <property type="match status" value="1"/>
</dbReference>
<keyword evidence="2" id="KW-0378">Hydrolase</keyword>
<dbReference type="InterPro" id="IPR012338">
    <property type="entry name" value="Beta-lactam/transpept-like"/>
</dbReference>
<dbReference type="Gene3D" id="3.40.710.10">
    <property type="entry name" value="DD-peptidase/beta-lactamase superfamily"/>
    <property type="match status" value="1"/>
</dbReference>